<proteinExistence type="predicted"/>
<dbReference type="InterPro" id="IPR029787">
    <property type="entry name" value="Nucleotide_cyclase"/>
</dbReference>
<reference evidence="4" key="1">
    <citation type="submission" date="2016-10" db="EMBL/GenBank/DDBJ databases">
        <authorList>
            <person name="Varghese N."/>
            <person name="Submissions S."/>
        </authorList>
    </citation>
    <scope>NUCLEOTIDE SEQUENCE [LARGE SCALE GENOMIC DNA]</scope>
    <source>
        <strain evidence="4">DSM 21857</strain>
    </source>
</reference>
<gene>
    <name evidence="3" type="ORF">SAMN03080618_01038</name>
</gene>
<dbReference type="InterPro" id="IPR043128">
    <property type="entry name" value="Rev_trsase/Diguanyl_cyclase"/>
</dbReference>
<dbReference type="SMART" id="SM00267">
    <property type="entry name" value="GGDEF"/>
    <property type="match status" value="1"/>
</dbReference>
<feature type="domain" description="GGDEF" evidence="2">
    <location>
        <begin position="247"/>
        <end position="377"/>
    </location>
</feature>
<dbReference type="CDD" id="cd01949">
    <property type="entry name" value="GGDEF"/>
    <property type="match status" value="1"/>
</dbReference>
<dbReference type="EMBL" id="FORF01000004">
    <property type="protein sequence ID" value="SFI64751.1"/>
    <property type="molecule type" value="Genomic_DNA"/>
</dbReference>
<feature type="transmembrane region" description="Helical" evidence="1">
    <location>
        <begin position="145"/>
        <end position="167"/>
    </location>
</feature>
<dbReference type="Proteomes" id="UP000242763">
    <property type="component" value="Unassembled WGS sequence"/>
</dbReference>
<keyword evidence="4" id="KW-1185">Reference proteome</keyword>
<dbReference type="STRING" id="1121003.SAMN03080618_01038"/>
<protein>
    <submittedName>
        <fullName evidence="3">Diguanylate cyclase (GGDEF) domain-containing protein</fullName>
    </submittedName>
</protein>
<keyword evidence="1" id="KW-0472">Membrane</keyword>
<evidence type="ECO:0000313" key="4">
    <source>
        <dbReference type="Proteomes" id="UP000242763"/>
    </source>
</evidence>
<name>A0A1I3JWZ4_9HYPH</name>
<dbReference type="InterPro" id="IPR052163">
    <property type="entry name" value="DGC-Regulatory_Protein"/>
</dbReference>
<evidence type="ECO:0000259" key="2">
    <source>
        <dbReference type="PROSITE" id="PS50887"/>
    </source>
</evidence>
<dbReference type="Pfam" id="PF00990">
    <property type="entry name" value="GGDEF"/>
    <property type="match status" value="1"/>
</dbReference>
<dbReference type="NCBIfam" id="TIGR00254">
    <property type="entry name" value="GGDEF"/>
    <property type="match status" value="1"/>
</dbReference>
<evidence type="ECO:0000256" key="1">
    <source>
        <dbReference type="SAM" id="Phobius"/>
    </source>
</evidence>
<dbReference type="PROSITE" id="PS50887">
    <property type="entry name" value="GGDEF"/>
    <property type="match status" value="1"/>
</dbReference>
<organism evidence="3 4">
    <name type="scientific">Aquamicrobium aerolatum DSM 21857</name>
    <dbReference type="NCBI Taxonomy" id="1121003"/>
    <lineage>
        <taxon>Bacteria</taxon>
        <taxon>Pseudomonadati</taxon>
        <taxon>Pseudomonadota</taxon>
        <taxon>Alphaproteobacteria</taxon>
        <taxon>Hyphomicrobiales</taxon>
        <taxon>Phyllobacteriaceae</taxon>
        <taxon>Aerobium</taxon>
    </lineage>
</organism>
<dbReference type="SUPFAM" id="SSF55073">
    <property type="entry name" value="Nucleotide cyclase"/>
    <property type="match status" value="1"/>
</dbReference>
<keyword evidence="1" id="KW-0812">Transmembrane</keyword>
<dbReference type="AlphaFoldDB" id="A0A1I3JWZ4"/>
<dbReference type="Gene3D" id="3.30.70.270">
    <property type="match status" value="1"/>
</dbReference>
<keyword evidence="1" id="KW-1133">Transmembrane helix</keyword>
<dbReference type="PANTHER" id="PTHR46663:SF2">
    <property type="entry name" value="GGDEF DOMAIN-CONTAINING PROTEIN"/>
    <property type="match status" value="1"/>
</dbReference>
<evidence type="ECO:0000313" key="3">
    <source>
        <dbReference type="EMBL" id="SFI64751.1"/>
    </source>
</evidence>
<accession>A0A1I3JWZ4</accession>
<dbReference type="PANTHER" id="PTHR46663">
    <property type="entry name" value="DIGUANYLATE CYCLASE DGCT-RELATED"/>
    <property type="match status" value="1"/>
</dbReference>
<dbReference type="InterPro" id="IPR000160">
    <property type="entry name" value="GGDEF_dom"/>
</dbReference>
<dbReference type="OrthoDB" id="9812260at2"/>
<sequence length="377" mass="42003">MSSRKLYTRFLRQLFPLLALAYLLAASLTAWLYYQDQITDAVNHRKQTLDTFAHVLIKPLWDCNSLTASGIIQAMILQPDVLGVSALDQCAQQPIQAGALPQPGDKDTLVARLQYIDEMDRAHALGELRIAFRPISIFTAASRSLAPQLAVFLSMLAAVLASALWTFNRTIGQPLSTLRQAMREHQPLDPIPESWTEELTEVTQTYNTQLQDLRRQARHDPLTGLANRLLLEEHLNRVILQVRRAGSQGHVLLLDLDQFKPVNDTLGHAAGDEVLRTVAQRLLACVRSTDIVARLGGDEFVIVTSDSPTDPQTHDIKALLERIEQALREPAYWQGTPIQISYSLGLARFGQDDCTSASLLAQADAEMYREKNKPPVG</sequence>